<keyword evidence="5 6" id="KW-0472">Membrane</keyword>
<dbReference type="EMBL" id="QGTD01000005">
    <property type="protein sequence ID" value="PWU69318.1"/>
    <property type="molecule type" value="Genomic_DNA"/>
</dbReference>
<keyword evidence="3 6" id="KW-0812">Transmembrane</keyword>
<dbReference type="InterPro" id="IPR010343">
    <property type="entry name" value="ArAE_1"/>
</dbReference>
<name>A0A317L349_9BACI</name>
<dbReference type="Proteomes" id="UP000245624">
    <property type="component" value="Unassembled WGS sequence"/>
</dbReference>
<dbReference type="AlphaFoldDB" id="A0A317L349"/>
<feature type="transmembrane region" description="Helical" evidence="6">
    <location>
        <begin position="123"/>
        <end position="149"/>
    </location>
</feature>
<keyword evidence="4 6" id="KW-1133">Transmembrane helix</keyword>
<reference evidence="7 8" key="1">
    <citation type="submission" date="2018-05" db="EMBL/GenBank/DDBJ databases">
        <title>Genomic analysis of Gracilibacillus dipsosauri DD1 reveals novel features of a salt-tolerant amylase.</title>
        <authorList>
            <person name="Deutch C.E."/>
            <person name="Yang S."/>
        </authorList>
    </citation>
    <scope>NUCLEOTIDE SEQUENCE [LARGE SCALE GENOMIC DNA]</scope>
    <source>
        <strain evidence="7 8">DD1</strain>
    </source>
</reference>
<evidence type="ECO:0000256" key="6">
    <source>
        <dbReference type="SAM" id="Phobius"/>
    </source>
</evidence>
<gene>
    <name evidence="7" type="ORF">DLJ74_04870</name>
</gene>
<evidence type="ECO:0000256" key="3">
    <source>
        <dbReference type="ARBA" id="ARBA00022692"/>
    </source>
</evidence>
<evidence type="ECO:0008006" key="9">
    <source>
        <dbReference type="Google" id="ProtNLM"/>
    </source>
</evidence>
<evidence type="ECO:0000256" key="4">
    <source>
        <dbReference type="ARBA" id="ARBA00022989"/>
    </source>
</evidence>
<feature type="transmembrane region" description="Helical" evidence="6">
    <location>
        <begin position="21"/>
        <end position="46"/>
    </location>
</feature>
<dbReference type="GO" id="GO:0005886">
    <property type="term" value="C:plasma membrane"/>
    <property type="evidence" value="ECO:0007669"/>
    <property type="project" value="UniProtKB-SubCell"/>
</dbReference>
<evidence type="ECO:0000313" key="7">
    <source>
        <dbReference type="EMBL" id="PWU69318.1"/>
    </source>
</evidence>
<comment type="subcellular location">
    <subcellularLocation>
        <location evidence="1">Cell membrane</location>
        <topology evidence="1">Multi-pass membrane protein</topology>
    </subcellularLocation>
</comment>
<feature type="transmembrane region" description="Helical" evidence="6">
    <location>
        <begin position="85"/>
        <end position="111"/>
    </location>
</feature>
<evidence type="ECO:0000313" key="8">
    <source>
        <dbReference type="Proteomes" id="UP000245624"/>
    </source>
</evidence>
<dbReference type="RefSeq" id="WP_109983570.1">
    <property type="nucleotide sequence ID" value="NZ_QGTD01000005.1"/>
</dbReference>
<protein>
    <recommendedName>
        <fullName evidence="9">Aromatic acid exporter family protein</fullName>
    </recommendedName>
</protein>
<dbReference type="PANTHER" id="PTHR30509:SF9">
    <property type="entry name" value="MULTIDRUG RESISTANCE PROTEIN MDTO"/>
    <property type="match status" value="1"/>
</dbReference>
<dbReference type="Pfam" id="PF06081">
    <property type="entry name" value="ArAE_1"/>
    <property type="match status" value="1"/>
</dbReference>
<proteinExistence type="predicted"/>
<comment type="caution">
    <text evidence="7">The sequence shown here is derived from an EMBL/GenBank/DDBJ whole genome shotgun (WGS) entry which is preliminary data.</text>
</comment>
<evidence type="ECO:0000256" key="5">
    <source>
        <dbReference type="ARBA" id="ARBA00023136"/>
    </source>
</evidence>
<sequence>MKNYLSNRILGRRIIKTALAVFFTSVICEWLEWPPVFAVITAIVSIEPTVGESIRKGIVRFPASAIGSFYAVLFIYFFENSPITYTLAAFFTIITCYKLGLHAGLLVATLTSVAMVEVIHANLFISFVIRLGTTTVGLLVSTIVNMFILPPNYTKRISMDLHQLLKGTGETLELIVDPLMKNDRNQQKKERILSRFDQMKRSLDKTERLLHYQADEAKYHRLKESTKKLFDQEQKNLTKIRLIHYHIGNLINTPIQSICWSEKECQDIFHLVHSLADYMRHPDHYKASIYRKQVKLLMDQFWASKKPTNDMNTNLFTPEIIVLYELLSIFNLTEDILKIENKVRAT</sequence>
<keyword evidence="8" id="KW-1185">Reference proteome</keyword>
<dbReference type="PANTHER" id="PTHR30509">
    <property type="entry name" value="P-HYDROXYBENZOIC ACID EFFLUX PUMP SUBUNIT-RELATED"/>
    <property type="match status" value="1"/>
</dbReference>
<dbReference type="OrthoDB" id="2690036at2"/>
<evidence type="ECO:0000256" key="2">
    <source>
        <dbReference type="ARBA" id="ARBA00022475"/>
    </source>
</evidence>
<accession>A0A317L349</accession>
<evidence type="ECO:0000256" key="1">
    <source>
        <dbReference type="ARBA" id="ARBA00004651"/>
    </source>
</evidence>
<organism evidence="7 8">
    <name type="scientific">Gracilibacillus dipsosauri</name>
    <dbReference type="NCBI Taxonomy" id="178340"/>
    <lineage>
        <taxon>Bacteria</taxon>
        <taxon>Bacillati</taxon>
        <taxon>Bacillota</taxon>
        <taxon>Bacilli</taxon>
        <taxon>Bacillales</taxon>
        <taxon>Bacillaceae</taxon>
        <taxon>Gracilibacillus</taxon>
    </lineage>
</organism>
<feature type="transmembrane region" description="Helical" evidence="6">
    <location>
        <begin position="58"/>
        <end position="78"/>
    </location>
</feature>
<keyword evidence="2" id="KW-1003">Cell membrane</keyword>